<comment type="cofactor">
    <cofactor evidence="1">
        <name>Cu cation</name>
        <dbReference type="ChEBI" id="CHEBI:23378"/>
    </cofactor>
</comment>
<dbReference type="PANTHER" id="PTHR10638">
    <property type="entry name" value="COPPER AMINE OXIDASE"/>
    <property type="match status" value="1"/>
</dbReference>
<dbReference type="AlphaFoldDB" id="A0A9P4NDL7"/>
<dbReference type="GO" id="GO:0008131">
    <property type="term" value="F:primary methylamine oxidase activity"/>
    <property type="evidence" value="ECO:0007669"/>
    <property type="project" value="InterPro"/>
</dbReference>
<dbReference type="GO" id="GO:0009308">
    <property type="term" value="P:amine metabolic process"/>
    <property type="evidence" value="ECO:0007669"/>
    <property type="project" value="UniProtKB-UniRule"/>
</dbReference>
<evidence type="ECO:0000313" key="13">
    <source>
        <dbReference type="Proteomes" id="UP000800235"/>
    </source>
</evidence>
<keyword evidence="5 9" id="KW-0560">Oxidoreductase</keyword>
<sequence>MFAKHQIAFLVFAGLTTLVHAVPALSATEFQNENTPAKRQSPGTCPAPFDIKTTASKPSPFNIISEAELQELVTWLSAPERKLNLTDYTSPNLSQSDTYLAFIEPLISNKTDVLAYLDGYSSAPTRYARVVGPILIDATTQIRELDYIYNGVNGARIPFNGRYGDGVRSKAIESIVVKTMSSLADITIDLCGFAYYGAADERTNASYFAHSPGSLDGSSAMIWTPWRRAGLAPYTQPSDLYVSFDVSGTDSSLYFMRMIVYNLVVYTSLDDFREAWTSGNITKTPPPPEGKRYKVDNDNKYVEYLEWSFYTRFNRDVGIQFFDIKYKGERILYELSLQDAIAQYAGNNRFQASTGYNDRYYGIGADIGRLIPGICIFESDIGTPITRHTDSSYMQSTKGSKLVVGVIATVGNYDYLWDYQFFVDGSIGIDAHASGYVQANYYRPDDEGKWGSRIQEAISSTLHTHVMNFKADFDLITPENTFLKTDIIVENTTQPWFPELGTFEMMRYNFTEIATEDDGVLPAPANGQSMYTVINKDQKNKWGESRGYRIIQGLSNIHLALQNSPWFLKSAEYAKQAFAVSRHHDEEPASSAAYSQNLPHAPPVEFWGFFNGENLVQEDIVAWVNLGMHHYTRSEDIPNTLMTEAHSSVIFAPHNWGTTEDTVDLTNAIIYNKPSDVSSTNLVAPDTNGVNASVCFPILRQDTLLGVFEHTGTSKEFEVPSAGGD</sequence>
<dbReference type="OrthoDB" id="3341590at2759"/>
<keyword evidence="10" id="KW-0732">Signal</keyword>
<evidence type="ECO:0000256" key="10">
    <source>
        <dbReference type="SAM" id="SignalP"/>
    </source>
</evidence>
<dbReference type="Gene3D" id="3.10.450.40">
    <property type="match status" value="2"/>
</dbReference>
<dbReference type="GO" id="GO:0005886">
    <property type="term" value="C:plasma membrane"/>
    <property type="evidence" value="ECO:0007669"/>
    <property type="project" value="TreeGrafter"/>
</dbReference>
<feature type="active site" description="Proton acceptor" evidence="7">
    <location>
        <position position="413"/>
    </location>
</feature>
<feature type="domain" description="Copper amine oxidase catalytic" evidence="11">
    <location>
        <begin position="374"/>
        <end position="659"/>
    </location>
</feature>
<evidence type="ECO:0000256" key="9">
    <source>
        <dbReference type="RuleBase" id="RU000672"/>
    </source>
</evidence>
<feature type="modified residue" description="2',4',5'-topaquinone" evidence="8">
    <location>
        <position position="413"/>
    </location>
</feature>
<feature type="signal peptide" evidence="10">
    <location>
        <begin position="1"/>
        <end position="21"/>
    </location>
</feature>
<name>A0A9P4NDL7_9PEZI</name>
<dbReference type="InterPro" id="IPR000269">
    <property type="entry name" value="Cu_amine_oxidase"/>
</dbReference>
<dbReference type="EMBL" id="MU007194">
    <property type="protein sequence ID" value="KAF2415597.1"/>
    <property type="molecule type" value="Genomic_DNA"/>
</dbReference>
<feature type="active site" description="Proton acceptor" evidence="7">
    <location>
        <position position="358"/>
    </location>
</feature>
<evidence type="ECO:0000256" key="2">
    <source>
        <dbReference type="ARBA" id="ARBA00007983"/>
    </source>
</evidence>
<reference evidence="12" key="1">
    <citation type="journal article" date="2020" name="Stud. Mycol.">
        <title>101 Dothideomycetes genomes: a test case for predicting lifestyles and emergence of pathogens.</title>
        <authorList>
            <person name="Haridas S."/>
            <person name="Albert R."/>
            <person name="Binder M."/>
            <person name="Bloem J."/>
            <person name="Labutti K."/>
            <person name="Salamov A."/>
            <person name="Andreopoulos B."/>
            <person name="Baker S."/>
            <person name="Barry K."/>
            <person name="Bills G."/>
            <person name="Bluhm B."/>
            <person name="Cannon C."/>
            <person name="Castanera R."/>
            <person name="Culley D."/>
            <person name="Daum C."/>
            <person name="Ezra D."/>
            <person name="Gonzalez J."/>
            <person name="Henrissat B."/>
            <person name="Kuo A."/>
            <person name="Liang C."/>
            <person name="Lipzen A."/>
            <person name="Lutzoni F."/>
            <person name="Magnuson J."/>
            <person name="Mondo S."/>
            <person name="Nolan M."/>
            <person name="Ohm R."/>
            <person name="Pangilinan J."/>
            <person name="Park H.-J."/>
            <person name="Ramirez L."/>
            <person name="Alfaro M."/>
            <person name="Sun H."/>
            <person name="Tritt A."/>
            <person name="Yoshinaga Y."/>
            <person name="Zwiers L.-H."/>
            <person name="Turgeon B."/>
            <person name="Goodwin S."/>
            <person name="Spatafora J."/>
            <person name="Crous P."/>
            <person name="Grigoriev I."/>
        </authorList>
    </citation>
    <scope>NUCLEOTIDE SEQUENCE</scope>
    <source>
        <strain evidence="12">CBS 130266</strain>
    </source>
</reference>
<dbReference type="PROSITE" id="PS01164">
    <property type="entry name" value="COPPER_AMINE_OXID_1"/>
    <property type="match status" value="1"/>
</dbReference>
<protein>
    <recommendedName>
        <fullName evidence="9">Amine oxidase</fullName>
        <ecNumber evidence="9">1.4.3.-</ecNumber>
    </recommendedName>
</protein>
<dbReference type="InterPro" id="IPR016182">
    <property type="entry name" value="Cu_amine_oxidase_N-reg"/>
</dbReference>
<evidence type="ECO:0000256" key="8">
    <source>
        <dbReference type="PIRSR" id="PIRSR600269-51"/>
    </source>
</evidence>
<dbReference type="SUPFAM" id="SSF49998">
    <property type="entry name" value="Amine oxidase catalytic domain"/>
    <property type="match status" value="1"/>
</dbReference>
<evidence type="ECO:0000256" key="5">
    <source>
        <dbReference type="ARBA" id="ARBA00023002"/>
    </source>
</evidence>
<evidence type="ECO:0000256" key="7">
    <source>
        <dbReference type="PIRSR" id="PIRSR600269-50"/>
    </source>
</evidence>
<comment type="similarity">
    <text evidence="2 9">Belongs to the copper/topaquinone oxidase family.</text>
</comment>
<evidence type="ECO:0000259" key="11">
    <source>
        <dbReference type="Pfam" id="PF01179"/>
    </source>
</evidence>
<evidence type="ECO:0000256" key="3">
    <source>
        <dbReference type="ARBA" id="ARBA00022723"/>
    </source>
</evidence>
<feature type="chain" id="PRO_5040452390" description="Amine oxidase" evidence="10">
    <location>
        <begin position="22"/>
        <end position="725"/>
    </location>
</feature>
<evidence type="ECO:0000313" key="12">
    <source>
        <dbReference type="EMBL" id="KAF2415597.1"/>
    </source>
</evidence>
<keyword evidence="3 9" id="KW-0479">Metal-binding</keyword>
<dbReference type="Pfam" id="PF01179">
    <property type="entry name" value="Cu_amine_oxid"/>
    <property type="match status" value="2"/>
</dbReference>
<keyword evidence="6 9" id="KW-0186">Copper</keyword>
<dbReference type="InterPro" id="IPR049948">
    <property type="entry name" value="Cu_Am_ox_TPQ-bd"/>
</dbReference>
<comment type="PTM">
    <text evidence="8 9">Topaquinone (TPQ) is generated by copper-dependent autoxidation of a specific tyrosyl residue.</text>
</comment>
<organism evidence="12 13">
    <name type="scientific">Tothia fuscella</name>
    <dbReference type="NCBI Taxonomy" id="1048955"/>
    <lineage>
        <taxon>Eukaryota</taxon>
        <taxon>Fungi</taxon>
        <taxon>Dikarya</taxon>
        <taxon>Ascomycota</taxon>
        <taxon>Pezizomycotina</taxon>
        <taxon>Dothideomycetes</taxon>
        <taxon>Pleosporomycetidae</taxon>
        <taxon>Venturiales</taxon>
        <taxon>Cylindrosympodiaceae</taxon>
        <taxon>Tothia</taxon>
    </lineage>
</organism>
<feature type="domain" description="Copper amine oxidase catalytic" evidence="11">
    <location>
        <begin position="288"/>
        <end position="373"/>
    </location>
</feature>
<dbReference type="GO" id="GO:0048038">
    <property type="term" value="F:quinone binding"/>
    <property type="evidence" value="ECO:0007669"/>
    <property type="project" value="InterPro"/>
</dbReference>
<accession>A0A9P4NDL7</accession>
<dbReference type="EC" id="1.4.3.-" evidence="9"/>
<dbReference type="Gene3D" id="2.70.98.20">
    <property type="entry name" value="Copper amine oxidase, catalytic domain"/>
    <property type="match status" value="1"/>
</dbReference>
<comment type="caution">
    <text evidence="12">The sequence shown here is derived from an EMBL/GenBank/DDBJ whole genome shotgun (WGS) entry which is preliminary data.</text>
</comment>
<dbReference type="InterPro" id="IPR036460">
    <property type="entry name" value="Cu_amine_oxidase_C_sf"/>
</dbReference>
<evidence type="ECO:0000256" key="4">
    <source>
        <dbReference type="ARBA" id="ARBA00022772"/>
    </source>
</evidence>
<evidence type="ECO:0000256" key="6">
    <source>
        <dbReference type="ARBA" id="ARBA00023008"/>
    </source>
</evidence>
<dbReference type="Proteomes" id="UP000800235">
    <property type="component" value="Unassembled WGS sequence"/>
</dbReference>
<keyword evidence="4 7" id="KW-0801">TPQ</keyword>
<dbReference type="GO" id="GO:0005507">
    <property type="term" value="F:copper ion binding"/>
    <property type="evidence" value="ECO:0007669"/>
    <property type="project" value="InterPro"/>
</dbReference>
<dbReference type="InterPro" id="IPR015798">
    <property type="entry name" value="Cu_amine_oxidase_C"/>
</dbReference>
<dbReference type="PANTHER" id="PTHR10638:SF20">
    <property type="entry name" value="AMINE OXIDASE"/>
    <property type="match status" value="1"/>
</dbReference>
<gene>
    <name evidence="12" type="ORF">EJ08DRAFT_703860</name>
</gene>
<keyword evidence="13" id="KW-1185">Reference proteome</keyword>
<comment type="cofactor">
    <cofactor evidence="9">
        <name>Cu cation</name>
        <dbReference type="ChEBI" id="CHEBI:23378"/>
    </cofactor>
    <text evidence="9">Contains 1 topaquinone per subunit.</text>
</comment>
<dbReference type="SUPFAM" id="SSF54416">
    <property type="entry name" value="Amine oxidase N-terminal region"/>
    <property type="match status" value="2"/>
</dbReference>
<proteinExistence type="inferred from homology"/>
<evidence type="ECO:0000256" key="1">
    <source>
        <dbReference type="ARBA" id="ARBA00001935"/>
    </source>
</evidence>